<dbReference type="GO" id="GO:0005929">
    <property type="term" value="C:cilium"/>
    <property type="evidence" value="ECO:0007669"/>
    <property type="project" value="UniProtKB-SubCell"/>
</dbReference>
<dbReference type="GO" id="GO:0030030">
    <property type="term" value="P:cell projection organization"/>
    <property type="evidence" value="ECO:0007669"/>
    <property type="project" value="UniProtKB-KW"/>
</dbReference>
<evidence type="ECO:0000256" key="3">
    <source>
        <dbReference type="ARBA" id="ARBA00023054"/>
    </source>
</evidence>
<dbReference type="InterPro" id="IPR051885">
    <property type="entry name" value="CC_CF"/>
</dbReference>
<evidence type="ECO:0000259" key="8">
    <source>
        <dbReference type="Pfam" id="PF13870"/>
    </source>
</evidence>
<evidence type="ECO:0000256" key="1">
    <source>
        <dbReference type="ARBA" id="ARBA00004138"/>
    </source>
</evidence>
<dbReference type="Proteomes" id="UP001557470">
    <property type="component" value="Unassembled WGS sequence"/>
</dbReference>
<dbReference type="PANTHER" id="PTHR15654">
    <property type="entry name" value="COILED-COIL DOMAIN-CONTAINING PROTEIN 113-RELATED"/>
    <property type="match status" value="1"/>
</dbReference>
<dbReference type="EMBL" id="JAGEUA010000008">
    <property type="protein sequence ID" value="KAL0968238.1"/>
    <property type="molecule type" value="Genomic_DNA"/>
</dbReference>
<evidence type="ECO:0000313" key="10">
    <source>
        <dbReference type="Proteomes" id="UP001557470"/>
    </source>
</evidence>
<comment type="caution">
    <text evidence="9">The sequence shown here is derived from an EMBL/GenBank/DDBJ whole genome shotgun (WGS) entry which is preliminary data.</text>
</comment>
<evidence type="ECO:0000256" key="6">
    <source>
        <dbReference type="ARBA" id="ARBA00044798"/>
    </source>
</evidence>
<keyword evidence="2" id="KW-0970">Cilium biogenesis/degradation</keyword>
<evidence type="ECO:0000256" key="5">
    <source>
        <dbReference type="ARBA" id="ARBA00044506"/>
    </source>
</evidence>
<proteinExistence type="inferred from homology"/>
<keyword evidence="3 7" id="KW-0175">Coiled coil</keyword>
<evidence type="ECO:0000256" key="7">
    <source>
        <dbReference type="SAM" id="Coils"/>
    </source>
</evidence>
<dbReference type="PANTHER" id="PTHR15654:SF2">
    <property type="entry name" value="COILED-COIL DOMAIN-CONTAINING PROTEIN 113"/>
    <property type="match status" value="1"/>
</dbReference>
<dbReference type="AlphaFoldDB" id="A0ABD0WEC9"/>
<reference evidence="9 10" key="1">
    <citation type="submission" date="2024-06" db="EMBL/GenBank/DDBJ databases">
        <authorList>
            <person name="Pan Q."/>
            <person name="Wen M."/>
            <person name="Jouanno E."/>
            <person name="Zahm M."/>
            <person name="Klopp C."/>
            <person name="Cabau C."/>
            <person name="Louis A."/>
            <person name="Berthelot C."/>
            <person name="Parey E."/>
            <person name="Roest Crollius H."/>
            <person name="Montfort J."/>
            <person name="Robinson-Rechavi M."/>
            <person name="Bouchez O."/>
            <person name="Lampietro C."/>
            <person name="Lopez Roques C."/>
            <person name="Donnadieu C."/>
            <person name="Postlethwait J."/>
            <person name="Bobe J."/>
            <person name="Verreycken H."/>
            <person name="Guiguen Y."/>
        </authorList>
    </citation>
    <scope>NUCLEOTIDE SEQUENCE [LARGE SCALE GENOMIC DNA]</scope>
    <source>
        <strain evidence="9">Up_M1</strain>
        <tissue evidence="9">Testis</tissue>
    </source>
</reference>
<feature type="domain" description="CCDC113/CCDC96 coiled-coil" evidence="8">
    <location>
        <begin position="159"/>
        <end position="337"/>
    </location>
</feature>
<evidence type="ECO:0000313" key="9">
    <source>
        <dbReference type="EMBL" id="KAL0968238.1"/>
    </source>
</evidence>
<dbReference type="Pfam" id="PF13870">
    <property type="entry name" value="CCDC113_CCDC96_CC"/>
    <property type="match status" value="1"/>
</dbReference>
<comment type="similarity">
    <text evidence="5">Belongs to the CFAP263 family.</text>
</comment>
<sequence>MAEEILEQFQVVSDTNKRQIVENVEELRRSNARLRAENEMFERFISRLDPRDLVHQTISDSLAVEGSLESLQCLTLEQKCEVAESEIGEMRKDVEKLKKSSEREINHYKAALEEADIRLVEVRTERCKFEQDVVKVLREKRGVMMGPEKVIRYIEDGIRSKDTLIEKLRLKNAALRAYEKKLRLQLHQKDEMGKAQHGDFQPVDFQELKTEKKKFVERIDEINQDYLHLNRLARDNQKVLNFYQQKELHSATCESKGLSSDIASRGKMLLKIEEETLQAEKELAKEQTLNKNLRGQLADAHAPDVMQYIAAKESHDQLEKSVRDWDRKVKIAEMDLKTQTKAWNQLKGVGRNGPVAPK</sequence>
<dbReference type="InterPro" id="IPR025254">
    <property type="entry name" value="CCDC113/CCDC96_CC"/>
</dbReference>
<organism evidence="9 10">
    <name type="scientific">Umbra pygmaea</name>
    <name type="common">Eastern mudminnow</name>
    <dbReference type="NCBI Taxonomy" id="75934"/>
    <lineage>
        <taxon>Eukaryota</taxon>
        <taxon>Metazoa</taxon>
        <taxon>Chordata</taxon>
        <taxon>Craniata</taxon>
        <taxon>Vertebrata</taxon>
        <taxon>Euteleostomi</taxon>
        <taxon>Actinopterygii</taxon>
        <taxon>Neopterygii</taxon>
        <taxon>Teleostei</taxon>
        <taxon>Protacanthopterygii</taxon>
        <taxon>Esociformes</taxon>
        <taxon>Umbridae</taxon>
        <taxon>Umbra</taxon>
    </lineage>
</organism>
<gene>
    <name evidence="9" type="ORF">UPYG_G00264190</name>
</gene>
<accession>A0ABD0WEC9</accession>
<keyword evidence="4" id="KW-0966">Cell projection</keyword>
<keyword evidence="10" id="KW-1185">Reference proteome</keyword>
<feature type="coiled-coil region" evidence="7">
    <location>
        <begin position="17"/>
        <end position="44"/>
    </location>
</feature>
<evidence type="ECO:0000256" key="4">
    <source>
        <dbReference type="ARBA" id="ARBA00023273"/>
    </source>
</evidence>
<evidence type="ECO:0000256" key="2">
    <source>
        <dbReference type="ARBA" id="ARBA00022794"/>
    </source>
</evidence>
<name>A0ABD0WEC9_UMBPY</name>
<feature type="coiled-coil region" evidence="7">
    <location>
        <begin position="73"/>
        <end position="125"/>
    </location>
</feature>
<protein>
    <recommendedName>
        <fullName evidence="6">Cilia- and flagella-associated protein 263</fullName>
    </recommendedName>
</protein>
<comment type="subcellular location">
    <subcellularLocation>
        <location evidence="1">Cell projection</location>
        <location evidence="1">Cilium</location>
    </subcellularLocation>
</comment>